<evidence type="ECO:0000313" key="2">
    <source>
        <dbReference type="Proteomes" id="UP000295500"/>
    </source>
</evidence>
<protein>
    <submittedName>
        <fullName evidence="1">Uncharacterized protein</fullName>
    </submittedName>
</protein>
<sequence length="83" mass="9814">MFPFSFSEYLVYYPNDNINLALTDFMTEGGLAGSYLYRNNEEKYNYIGNDVLNALIVRDIINKYKLRNEQLVQKLIDFLMDNI</sequence>
<dbReference type="Proteomes" id="UP000295500">
    <property type="component" value="Unassembled WGS sequence"/>
</dbReference>
<name>A0A4R6PWV1_9FIRM</name>
<reference evidence="1 2" key="1">
    <citation type="submission" date="2019-03" db="EMBL/GenBank/DDBJ databases">
        <title>Genomic Encyclopedia of Type Strains, Phase IV (KMG-IV): sequencing the most valuable type-strain genomes for metagenomic binning, comparative biology and taxonomic classification.</title>
        <authorList>
            <person name="Goeker M."/>
        </authorList>
    </citation>
    <scope>NUCLEOTIDE SEQUENCE [LARGE SCALE GENOMIC DNA]</scope>
    <source>
        <strain evidence="1 2">DSM 28287</strain>
    </source>
</reference>
<organism evidence="1 2">
    <name type="scientific">Aminicella lysinilytica</name>
    <dbReference type="NCBI Taxonomy" id="433323"/>
    <lineage>
        <taxon>Bacteria</taxon>
        <taxon>Bacillati</taxon>
        <taxon>Bacillota</taxon>
        <taxon>Clostridia</taxon>
        <taxon>Peptostreptococcales</taxon>
        <taxon>Anaerovoracaceae</taxon>
        <taxon>Aminicella</taxon>
    </lineage>
</organism>
<comment type="caution">
    <text evidence="1">The sequence shown here is derived from an EMBL/GenBank/DDBJ whole genome shotgun (WGS) entry which is preliminary data.</text>
</comment>
<keyword evidence="2" id="KW-1185">Reference proteome</keyword>
<gene>
    <name evidence="1" type="ORF">EV211_15210</name>
</gene>
<dbReference type="EMBL" id="SNXO01000052">
    <property type="protein sequence ID" value="TDP47707.1"/>
    <property type="molecule type" value="Genomic_DNA"/>
</dbReference>
<dbReference type="AlphaFoldDB" id="A0A4R6PWV1"/>
<accession>A0A4R6PWV1</accession>
<proteinExistence type="predicted"/>
<evidence type="ECO:0000313" key="1">
    <source>
        <dbReference type="EMBL" id="TDP47707.1"/>
    </source>
</evidence>